<dbReference type="NCBIfam" id="NF002017">
    <property type="entry name" value="PRK00823.1-2"/>
    <property type="match status" value="1"/>
</dbReference>
<dbReference type="GO" id="GO:0008124">
    <property type="term" value="F:4-alpha-hydroxytetrahydrobiopterin dehydratase activity"/>
    <property type="evidence" value="ECO:0007669"/>
    <property type="project" value="UniProtKB-EC"/>
</dbReference>
<comment type="catalytic activity">
    <reaction evidence="1">
        <text>(4aS,6R)-4a-hydroxy-L-erythro-5,6,7,8-tetrahydrobiopterin = (6R)-L-erythro-6,7-dihydrobiopterin + H2O</text>
        <dbReference type="Rhea" id="RHEA:11920"/>
        <dbReference type="ChEBI" id="CHEBI:15377"/>
        <dbReference type="ChEBI" id="CHEBI:15642"/>
        <dbReference type="ChEBI" id="CHEBI:43120"/>
        <dbReference type="EC" id="4.2.1.96"/>
    </reaction>
</comment>
<dbReference type="KEGG" id="ppsc:EHS13_17975"/>
<keyword evidence="6" id="KW-1185">Reference proteome</keyword>
<evidence type="ECO:0000256" key="4">
    <source>
        <dbReference type="ARBA" id="ARBA00023239"/>
    </source>
</evidence>
<comment type="similarity">
    <text evidence="2">Belongs to the pterin-4-alpha-carbinolamine dehydratase family.</text>
</comment>
<dbReference type="EC" id="4.2.1.96" evidence="3"/>
<protein>
    <recommendedName>
        <fullName evidence="3">4a-hydroxytetrahydrobiopterin dehydratase</fullName>
        <ecNumber evidence="3">4.2.1.96</ecNumber>
    </recommendedName>
</protein>
<dbReference type="OrthoDB" id="9800108at2"/>
<dbReference type="RefSeq" id="WP_155701701.1">
    <property type="nucleotide sequence ID" value="NZ_CP034235.1"/>
</dbReference>
<evidence type="ECO:0000313" key="6">
    <source>
        <dbReference type="Proteomes" id="UP000426246"/>
    </source>
</evidence>
<keyword evidence="4 5" id="KW-0456">Lyase</keyword>
<evidence type="ECO:0000256" key="2">
    <source>
        <dbReference type="ARBA" id="ARBA00006472"/>
    </source>
</evidence>
<dbReference type="Gene3D" id="3.30.1360.20">
    <property type="entry name" value="Transcriptional coactivator/pterin dehydratase"/>
    <property type="match status" value="1"/>
</dbReference>
<sequence>MSKLSEDQVAVNLSLLPLWKHEGGSLVKTFVKETFMEAIDFVVAIAKLAEAANHQPDLLIQFNKVTITSSTHDSHGVTGKDFLLAQQIESIG</sequence>
<dbReference type="PANTHER" id="PTHR12599:SF0">
    <property type="entry name" value="PTERIN-4-ALPHA-CARBINOLAMINE DEHYDRATASE"/>
    <property type="match status" value="1"/>
</dbReference>
<dbReference type="PANTHER" id="PTHR12599">
    <property type="entry name" value="PTERIN-4-ALPHA-CARBINOLAMINE DEHYDRATASE"/>
    <property type="match status" value="1"/>
</dbReference>
<dbReference type="SUPFAM" id="SSF55248">
    <property type="entry name" value="PCD-like"/>
    <property type="match status" value="1"/>
</dbReference>
<name>A0A6B8RKR3_9BACL</name>
<dbReference type="AlphaFoldDB" id="A0A6B8RKR3"/>
<dbReference type="EMBL" id="CP034235">
    <property type="protein sequence ID" value="QGQ96629.1"/>
    <property type="molecule type" value="Genomic_DNA"/>
</dbReference>
<dbReference type="Pfam" id="PF01329">
    <property type="entry name" value="Pterin_4a"/>
    <property type="match status" value="1"/>
</dbReference>
<dbReference type="GO" id="GO:0006729">
    <property type="term" value="P:tetrahydrobiopterin biosynthetic process"/>
    <property type="evidence" value="ECO:0007669"/>
    <property type="project" value="InterPro"/>
</dbReference>
<evidence type="ECO:0000256" key="3">
    <source>
        <dbReference type="ARBA" id="ARBA00013252"/>
    </source>
</evidence>
<evidence type="ECO:0000256" key="1">
    <source>
        <dbReference type="ARBA" id="ARBA00001554"/>
    </source>
</evidence>
<organism evidence="5 6">
    <name type="scientific">Paenibacillus psychroresistens</name>
    <dbReference type="NCBI Taxonomy" id="1778678"/>
    <lineage>
        <taxon>Bacteria</taxon>
        <taxon>Bacillati</taxon>
        <taxon>Bacillota</taxon>
        <taxon>Bacilli</taxon>
        <taxon>Bacillales</taxon>
        <taxon>Paenibacillaceae</taxon>
        <taxon>Paenibacillus</taxon>
    </lineage>
</organism>
<dbReference type="CDD" id="cd00488">
    <property type="entry name" value="PCD_DCoH"/>
    <property type="match status" value="1"/>
</dbReference>
<dbReference type="Proteomes" id="UP000426246">
    <property type="component" value="Chromosome"/>
</dbReference>
<gene>
    <name evidence="5" type="ORF">EHS13_17975</name>
</gene>
<reference evidence="6" key="1">
    <citation type="submission" date="2018-11" db="EMBL/GenBank/DDBJ databases">
        <title>Complete genome sequence of Paenibacillus sp. ML311-T8.</title>
        <authorList>
            <person name="Nam Y.-D."/>
            <person name="Kang J."/>
            <person name="Chung W.-H."/>
            <person name="Park Y.S."/>
        </authorList>
    </citation>
    <scope>NUCLEOTIDE SEQUENCE [LARGE SCALE GENOMIC DNA]</scope>
    <source>
        <strain evidence="6">ML311-T8</strain>
    </source>
</reference>
<accession>A0A6B8RKR3</accession>
<evidence type="ECO:0000313" key="5">
    <source>
        <dbReference type="EMBL" id="QGQ96629.1"/>
    </source>
</evidence>
<dbReference type="InterPro" id="IPR001533">
    <property type="entry name" value="Pterin_deHydtase"/>
</dbReference>
<proteinExistence type="inferred from homology"/>
<dbReference type="InterPro" id="IPR036428">
    <property type="entry name" value="PCD_sf"/>
</dbReference>